<dbReference type="STRING" id="947013.SAMN04488109_2820"/>
<protein>
    <submittedName>
        <fullName evidence="2">Uncharacterized protein</fullName>
    </submittedName>
</protein>
<evidence type="ECO:0000313" key="3">
    <source>
        <dbReference type="Proteomes" id="UP000184212"/>
    </source>
</evidence>
<feature type="coiled-coil region" evidence="1">
    <location>
        <begin position="83"/>
        <end position="191"/>
    </location>
</feature>
<dbReference type="RefSeq" id="WP_143164926.1">
    <property type="nucleotide sequence ID" value="NZ_FQWQ01000002.1"/>
</dbReference>
<dbReference type="OrthoDB" id="977623at2"/>
<sequence>MIRKLLLALPVAGMILLGSCDKKEKEQLKAQVDSLKTELQTSQQTAAQLSEIGTLIDSIDASRQLLRTDVVEGTSYTDYKSRLQSINSHIKDTQTKIAQLEKSLKNVKGGYATTIKRLKADLELSTQQIAALQSEVDRMRGENTALAKTVTQKDSILTTKLETIKMKEQDVANLEARVEEVNAASKASQADLYFAQAQALETAADRTKFAPKKKKETRREALELYKLSLSLGKSEAQARIDELEKELS</sequence>
<reference evidence="2 3" key="1">
    <citation type="submission" date="2016-11" db="EMBL/GenBank/DDBJ databases">
        <authorList>
            <person name="Jaros S."/>
            <person name="Januszkiewicz K."/>
            <person name="Wedrychowicz H."/>
        </authorList>
    </citation>
    <scope>NUCLEOTIDE SEQUENCE [LARGE SCALE GENOMIC DNA]</scope>
    <source>
        <strain evidence="2 3">DSM 24574</strain>
    </source>
</reference>
<name>A0A1M5QHH8_9BACT</name>
<accession>A0A1M5QHH8</accession>
<keyword evidence="1" id="KW-0175">Coiled coil</keyword>
<feature type="coiled-coil region" evidence="1">
    <location>
        <begin position="25"/>
        <end position="52"/>
    </location>
</feature>
<dbReference type="EMBL" id="FQWQ01000002">
    <property type="protein sequence ID" value="SHH13547.1"/>
    <property type="molecule type" value="Genomic_DNA"/>
</dbReference>
<organism evidence="2 3">
    <name type="scientific">Chryseolinea serpens</name>
    <dbReference type="NCBI Taxonomy" id="947013"/>
    <lineage>
        <taxon>Bacteria</taxon>
        <taxon>Pseudomonadati</taxon>
        <taxon>Bacteroidota</taxon>
        <taxon>Cytophagia</taxon>
        <taxon>Cytophagales</taxon>
        <taxon>Fulvivirgaceae</taxon>
        <taxon>Chryseolinea</taxon>
    </lineage>
</organism>
<dbReference type="Proteomes" id="UP000184212">
    <property type="component" value="Unassembled WGS sequence"/>
</dbReference>
<evidence type="ECO:0000313" key="2">
    <source>
        <dbReference type="EMBL" id="SHH13547.1"/>
    </source>
</evidence>
<keyword evidence="3" id="KW-1185">Reference proteome</keyword>
<dbReference type="PROSITE" id="PS51257">
    <property type="entry name" value="PROKAR_LIPOPROTEIN"/>
    <property type="match status" value="1"/>
</dbReference>
<evidence type="ECO:0000256" key="1">
    <source>
        <dbReference type="SAM" id="Coils"/>
    </source>
</evidence>
<proteinExistence type="predicted"/>
<dbReference type="AlphaFoldDB" id="A0A1M5QHH8"/>
<gene>
    <name evidence="2" type="ORF">SAMN04488109_2820</name>
</gene>